<feature type="non-terminal residue" evidence="2">
    <location>
        <position position="305"/>
    </location>
</feature>
<dbReference type="GO" id="GO:0016477">
    <property type="term" value="P:cell migration"/>
    <property type="evidence" value="ECO:0007669"/>
    <property type="project" value="TreeGrafter"/>
</dbReference>
<dbReference type="STRING" id="407821.A0A087U0T1"/>
<dbReference type="GO" id="GO:0005085">
    <property type="term" value="F:guanyl-nucleotide exchange factor activity"/>
    <property type="evidence" value="ECO:0007669"/>
    <property type="project" value="InterPro"/>
</dbReference>
<dbReference type="GO" id="GO:0005886">
    <property type="term" value="C:plasma membrane"/>
    <property type="evidence" value="ECO:0007669"/>
    <property type="project" value="TreeGrafter"/>
</dbReference>
<name>A0A087U0T1_STEMI</name>
<gene>
    <name evidence="2" type="ORF">X975_09015</name>
</gene>
<dbReference type="EMBL" id="KK117620">
    <property type="protein sequence ID" value="KFM70970.1"/>
    <property type="molecule type" value="Genomic_DNA"/>
</dbReference>
<dbReference type="Proteomes" id="UP000054359">
    <property type="component" value="Unassembled WGS sequence"/>
</dbReference>
<dbReference type="Pfam" id="PF23554">
    <property type="entry name" value="TPR_DOCK"/>
    <property type="match status" value="1"/>
</dbReference>
<dbReference type="OMA" id="DEMELCI"/>
<organism evidence="2 3">
    <name type="scientific">Stegodyphus mimosarum</name>
    <name type="common">African social velvet spider</name>
    <dbReference type="NCBI Taxonomy" id="407821"/>
    <lineage>
        <taxon>Eukaryota</taxon>
        <taxon>Metazoa</taxon>
        <taxon>Ecdysozoa</taxon>
        <taxon>Arthropoda</taxon>
        <taxon>Chelicerata</taxon>
        <taxon>Arachnida</taxon>
        <taxon>Araneae</taxon>
        <taxon>Araneomorphae</taxon>
        <taxon>Entelegynae</taxon>
        <taxon>Eresoidea</taxon>
        <taxon>Eresidae</taxon>
        <taxon>Stegodyphus</taxon>
    </lineage>
</organism>
<sequence length="305" mass="35616">MFELSLKQLLHSITAMMLYDTDSTLLVQGACLKYFPYAIPDVLSVFDGKELSNILVELISNVPKDRLTKQKMMCVNDLVHSALFKIPECRHILLPMICAQVRPLLEKKDEMELCIKIISDIMVTLYNRGIGATHNDISELMLSILRTIIQCVVHLERCNPLVGNVVAMMISVLRQMTPYHYNQYISNFVTKTDLLDFIMEILLVFRDLVSKAVYPTDWNEMIMLQNSIILKALRHFSVTIRDRFTNPFEYQVWNNFFHCAIAFLTQDALQLENFSQNKRNKIILRYKDMRRETGFEIRAMWFNLG</sequence>
<dbReference type="PANTHER" id="PTHR45653:SF10">
    <property type="entry name" value="MYOBLAST CITY, ISOFORM B"/>
    <property type="match status" value="1"/>
</dbReference>
<reference evidence="2 3" key="1">
    <citation type="submission" date="2013-11" db="EMBL/GenBank/DDBJ databases">
        <title>Genome sequencing of Stegodyphus mimosarum.</title>
        <authorList>
            <person name="Bechsgaard J."/>
        </authorList>
    </citation>
    <scope>NUCLEOTIDE SEQUENCE [LARGE SCALE GENOMIC DNA]</scope>
</reference>
<dbReference type="PANTHER" id="PTHR45653">
    <property type="entry name" value="DEDICATOR OF CYTOKINESIS"/>
    <property type="match status" value="1"/>
</dbReference>
<feature type="domain" description="Dedicator of cytokinesis TPR repeats region" evidence="1">
    <location>
        <begin position="2"/>
        <end position="305"/>
    </location>
</feature>
<evidence type="ECO:0000313" key="2">
    <source>
        <dbReference type="EMBL" id="KFM70970.1"/>
    </source>
</evidence>
<proteinExistence type="predicted"/>
<dbReference type="InterPro" id="IPR056372">
    <property type="entry name" value="TPR_DOCK"/>
</dbReference>
<dbReference type="GO" id="GO:0007264">
    <property type="term" value="P:small GTPase-mediated signal transduction"/>
    <property type="evidence" value="ECO:0007669"/>
    <property type="project" value="InterPro"/>
</dbReference>
<evidence type="ECO:0000313" key="3">
    <source>
        <dbReference type="Proteomes" id="UP000054359"/>
    </source>
</evidence>
<dbReference type="OrthoDB" id="18896at2759"/>
<evidence type="ECO:0000259" key="1">
    <source>
        <dbReference type="Pfam" id="PF23554"/>
    </source>
</evidence>
<dbReference type="GO" id="GO:0031267">
    <property type="term" value="F:small GTPase binding"/>
    <property type="evidence" value="ECO:0007669"/>
    <property type="project" value="TreeGrafter"/>
</dbReference>
<dbReference type="AlphaFoldDB" id="A0A087U0T1"/>
<keyword evidence="3" id="KW-1185">Reference proteome</keyword>
<dbReference type="GO" id="GO:0007520">
    <property type="term" value="P:myoblast fusion"/>
    <property type="evidence" value="ECO:0007669"/>
    <property type="project" value="TreeGrafter"/>
</dbReference>
<dbReference type="InterPro" id="IPR026791">
    <property type="entry name" value="DOCK"/>
</dbReference>
<dbReference type="GO" id="GO:0005737">
    <property type="term" value="C:cytoplasm"/>
    <property type="evidence" value="ECO:0007669"/>
    <property type="project" value="TreeGrafter"/>
</dbReference>
<protein>
    <submittedName>
        <fullName evidence="2">Dedicator of cytokinesis protein 1</fullName>
    </submittedName>
</protein>
<accession>A0A087U0T1</accession>